<name>A0AAU8LUI1_9BACT</name>
<reference evidence="1" key="2">
    <citation type="submission" date="2024-06" db="EMBL/GenBank/DDBJ databases">
        <authorList>
            <person name="Plum-Jensen L.E."/>
            <person name="Schramm A."/>
            <person name="Marshall I.P.G."/>
        </authorList>
    </citation>
    <scope>NUCLEOTIDE SEQUENCE</scope>
    <source>
        <strain evidence="1">Rat1</strain>
    </source>
</reference>
<organism evidence="1">
    <name type="scientific">Candidatus Electrothrix aestuarii</name>
    <dbReference type="NCBI Taxonomy" id="3062594"/>
    <lineage>
        <taxon>Bacteria</taxon>
        <taxon>Pseudomonadati</taxon>
        <taxon>Thermodesulfobacteriota</taxon>
        <taxon>Desulfobulbia</taxon>
        <taxon>Desulfobulbales</taxon>
        <taxon>Desulfobulbaceae</taxon>
        <taxon>Candidatus Electrothrix</taxon>
    </lineage>
</organism>
<dbReference type="EMBL" id="CP159373">
    <property type="protein sequence ID" value="XCN72508.1"/>
    <property type="molecule type" value="Genomic_DNA"/>
</dbReference>
<accession>A0AAU8LUI1</accession>
<proteinExistence type="predicted"/>
<dbReference type="Pfam" id="PF12974">
    <property type="entry name" value="Phosphonate-bd"/>
    <property type="match status" value="1"/>
</dbReference>
<protein>
    <submittedName>
        <fullName evidence="1">PhnD/SsuA/transferrin family substrate-binding protein</fullName>
    </submittedName>
</protein>
<reference evidence="1" key="1">
    <citation type="journal article" date="2024" name="Syst. Appl. Microbiol.">
        <title>First single-strain enrichments of Electrothrix cable bacteria, description of E. aestuarii sp. nov. and E. rattekaaiensis sp. nov., and proposal of a cable bacteria taxonomy following the rules of the SeqCode.</title>
        <authorList>
            <person name="Plum-Jensen L.E."/>
            <person name="Schramm A."/>
            <person name="Marshall I.P.G."/>
        </authorList>
    </citation>
    <scope>NUCLEOTIDE SEQUENCE</scope>
    <source>
        <strain evidence="1">Rat1</strain>
    </source>
</reference>
<gene>
    <name evidence="1" type="ORF">Q3M24_19795</name>
</gene>
<evidence type="ECO:0000313" key="1">
    <source>
        <dbReference type="EMBL" id="XCN72508.1"/>
    </source>
</evidence>
<dbReference type="AlphaFoldDB" id="A0AAU8LUI1"/>
<dbReference type="SUPFAM" id="SSF53850">
    <property type="entry name" value="Periplasmic binding protein-like II"/>
    <property type="match status" value="1"/>
</dbReference>
<dbReference type="KEGG" id="eaj:Q3M24_19795"/>
<dbReference type="Gene3D" id="3.40.190.10">
    <property type="entry name" value="Periplasmic binding protein-like II"/>
    <property type="match status" value="2"/>
</dbReference>
<sequence length="273" mass="30650">MKYTSLKAGIISTLLTALLLTSGATLLFPTGACSAENNSIKFYYFNPDSAQSNLTRLKEVMEQFLQQNALPLDFQPFAKYHDFHREMARNKPAFVFLPEWYIQKNKGNYKLTPLLQAIRQGQKTYRKVLLTAKDSKLTVQSLHNKTLAMTSMGEDSSNILSNLFKVAANSLNIIATPKDADALFALAMHQVDAALVSKNNLLKIGALNPRITDIVFPLAESKPIPLPLLCVVDQVPNKKVMMLKKVFLDAKRSDESSNLMEMLQIDAWHNYSH</sequence>